<sequence>MTNANKEAIEDAEILKETITTSLDFGEPIERIAQQHRYLTHANNKIIKLALDTLDNHFAYELKRCIETQNIDVVSRYWLKLDFVKAIAEEHNERGFKE</sequence>
<accession>A0A9X4QZ08</accession>
<dbReference type="EMBL" id="JAMBQA010000008">
    <property type="protein sequence ID" value="MDG0847031.1"/>
    <property type="molecule type" value="Genomic_DNA"/>
</dbReference>
<dbReference type="AlphaFoldDB" id="A0A9X4QZ08"/>
<evidence type="ECO:0000313" key="2">
    <source>
        <dbReference type="Proteomes" id="UP001152422"/>
    </source>
</evidence>
<organism evidence="1 2">
    <name type="scientific">Staphylococcus equorum</name>
    <dbReference type="NCBI Taxonomy" id="246432"/>
    <lineage>
        <taxon>Bacteria</taxon>
        <taxon>Bacillati</taxon>
        <taxon>Bacillota</taxon>
        <taxon>Bacilli</taxon>
        <taxon>Bacillales</taxon>
        <taxon>Staphylococcaceae</taxon>
        <taxon>Staphylococcus</taxon>
    </lineage>
</organism>
<dbReference type="Proteomes" id="UP001152422">
    <property type="component" value="Unassembled WGS sequence"/>
</dbReference>
<evidence type="ECO:0000313" key="1">
    <source>
        <dbReference type="EMBL" id="MDG0847031.1"/>
    </source>
</evidence>
<proteinExistence type="predicted"/>
<dbReference type="RefSeq" id="WP_107518124.1">
    <property type="nucleotide sequence ID" value="NZ_JAMBPY010000008.1"/>
</dbReference>
<gene>
    <name evidence="1" type="ORF">M4L89_12410</name>
</gene>
<comment type="caution">
    <text evidence="1">The sequence shown here is derived from an EMBL/GenBank/DDBJ whole genome shotgun (WGS) entry which is preliminary data.</text>
</comment>
<name>A0A9X4QZ08_9STAP</name>
<protein>
    <submittedName>
        <fullName evidence="1">Uncharacterized protein</fullName>
    </submittedName>
</protein>
<keyword evidence="2" id="KW-1185">Reference proteome</keyword>
<reference evidence="1" key="1">
    <citation type="submission" date="2022-05" db="EMBL/GenBank/DDBJ databases">
        <title>Comparative genomics of Staphylococcus equorum isolates.</title>
        <authorList>
            <person name="Luelf R.H."/>
        </authorList>
    </citation>
    <scope>NUCLEOTIDE SEQUENCE</scope>
    <source>
        <strain evidence="1">TMW 2.2497</strain>
    </source>
</reference>